<dbReference type="InterPro" id="IPR036890">
    <property type="entry name" value="HATPase_C_sf"/>
</dbReference>
<sequence length="558" mass="62157">MALTVYGIYYHQKGYRQQYLRAFICYVGVLSILLVLTVAAEITTPLEWRLTILNLGNAVVIPLLLYTFLWFTLSYTNRRVLFTRLLGFGALMHVLIIGSVVWANPTWMYTGYMTTVEPTSVFGVTVGSYVTIERTLKTPFYAWQLYSYALYSVGCVVLLQFLYVQRDSLVVSQILMIGFAFTLPVIVNVLVFLHIVSPQSNPMQFAFGGSAILFGISIIRYRLFEVAPIGRKIAVEQMNTAVVVTTITGRVIDHNVAFSSRIEAENDTFVGSQLSAALPEAATLLDTTGAMKVEQTIESTAQPWHAIVTKSPIKLQATQPAGFVITIEEITAQKEKEQTLEQQNEQLDRFASVVSHDLRGPLQTAKGYLSLAQDEHRSEELEEVRKAHDRMETMIEEFLALSRAKTAVVDPDPIELEPFITRVWGERNPTDATLTVELPPGYEISGDAVLLARLFENLFQNAVEHNEGHVTVTVGVPEFGDGTQGGFYVADNGTGIPPKEHDDIFEYGYSDRDGGTGLGLAIVESLVHAHEWDISVRNRSDDGAIFEVATHTAEERQR</sequence>
<keyword evidence="3" id="KW-0597">Phosphoprotein</keyword>
<reference evidence="9" key="2">
    <citation type="submission" date="2022-02" db="EMBL/GenBank/DDBJ databases">
        <authorList>
            <person name="Elcheninov A.G."/>
            <person name="Sorokin D.Y."/>
            <person name="Kublanov I.V."/>
        </authorList>
    </citation>
    <scope>NUCLEOTIDE SEQUENCE</scope>
    <source>
        <strain evidence="9">AArc-St2</strain>
    </source>
</reference>
<dbReference type="Pfam" id="PF00512">
    <property type="entry name" value="HisKA"/>
    <property type="match status" value="1"/>
</dbReference>
<evidence type="ECO:0000256" key="5">
    <source>
        <dbReference type="ARBA" id="ARBA00022777"/>
    </source>
</evidence>
<keyword evidence="7" id="KW-0812">Transmembrane</keyword>
<dbReference type="EMBL" id="JAKRVX010000004">
    <property type="protein sequence ID" value="MCL9817567.1"/>
    <property type="molecule type" value="Genomic_DNA"/>
</dbReference>
<dbReference type="EC" id="2.7.13.3" evidence="2"/>
<dbReference type="PANTHER" id="PTHR43711">
    <property type="entry name" value="TWO-COMPONENT HISTIDINE KINASE"/>
    <property type="match status" value="1"/>
</dbReference>
<feature type="transmembrane region" description="Helical" evidence="7">
    <location>
        <begin position="175"/>
        <end position="197"/>
    </location>
</feature>
<dbReference type="CDD" id="cd00075">
    <property type="entry name" value="HATPase"/>
    <property type="match status" value="1"/>
</dbReference>
<evidence type="ECO:0000256" key="2">
    <source>
        <dbReference type="ARBA" id="ARBA00012438"/>
    </source>
</evidence>
<feature type="transmembrane region" description="Helical" evidence="7">
    <location>
        <begin position="20"/>
        <end position="40"/>
    </location>
</feature>
<dbReference type="InterPro" id="IPR003661">
    <property type="entry name" value="HisK_dim/P_dom"/>
</dbReference>
<comment type="caution">
    <text evidence="9">The sequence shown here is derived from an EMBL/GenBank/DDBJ whole genome shotgun (WGS) entry which is preliminary data.</text>
</comment>
<reference evidence="9" key="1">
    <citation type="journal article" date="2022" name="Syst. Appl. Microbiol.">
        <title>Natronocalculus amylovorans gen. nov., sp. nov., and Natranaeroarchaeum aerophilus sp. nov., dominant culturable amylolytic natronoarchaea from hypersaline soda lakes in southwestern Siberia.</title>
        <authorList>
            <person name="Sorokin D.Y."/>
            <person name="Elcheninov A.G."/>
            <person name="Khizhniak T.V."/>
            <person name="Koenen M."/>
            <person name="Bale N.J."/>
            <person name="Damste J.S.S."/>
            <person name="Kublanov I.V."/>
        </authorList>
    </citation>
    <scope>NUCLEOTIDE SEQUENCE</scope>
    <source>
        <strain evidence="9">AArc-St2</strain>
    </source>
</reference>
<dbReference type="InterPro" id="IPR004358">
    <property type="entry name" value="Sig_transdc_His_kin-like_C"/>
</dbReference>
<dbReference type="Gene3D" id="3.30.450.20">
    <property type="entry name" value="PAS domain"/>
    <property type="match status" value="1"/>
</dbReference>
<dbReference type="Proteomes" id="UP001203207">
    <property type="component" value="Unassembled WGS sequence"/>
</dbReference>
<dbReference type="CDD" id="cd00082">
    <property type="entry name" value="HisKA"/>
    <property type="match status" value="1"/>
</dbReference>
<keyword evidence="10" id="KW-1185">Reference proteome</keyword>
<dbReference type="SMART" id="SM00388">
    <property type="entry name" value="HisKA"/>
    <property type="match status" value="1"/>
</dbReference>
<dbReference type="Gene3D" id="1.10.287.130">
    <property type="match status" value="1"/>
</dbReference>
<dbReference type="SUPFAM" id="SSF55874">
    <property type="entry name" value="ATPase domain of HSP90 chaperone/DNA topoisomerase II/histidine kinase"/>
    <property type="match status" value="1"/>
</dbReference>
<feature type="transmembrane region" description="Helical" evidence="7">
    <location>
        <begin position="85"/>
        <end position="103"/>
    </location>
</feature>
<dbReference type="Pfam" id="PF02518">
    <property type="entry name" value="HATPase_c"/>
    <property type="match status" value="1"/>
</dbReference>
<evidence type="ECO:0000256" key="6">
    <source>
        <dbReference type="ARBA" id="ARBA00023012"/>
    </source>
</evidence>
<evidence type="ECO:0000259" key="8">
    <source>
        <dbReference type="PROSITE" id="PS50109"/>
    </source>
</evidence>
<evidence type="ECO:0000313" key="10">
    <source>
        <dbReference type="Proteomes" id="UP001203207"/>
    </source>
</evidence>
<dbReference type="InterPro" id="IPR003594">
    <property type="entry name" value="HATPase_dom"/>
</dbReference>
<protein>
    <recommendedName>
        <fullName evidence="2">histidine kinase</fullName>
        <ecNumber evidence="2">2.7.13.3</ecNumber>
    </recommendedName>
</protein>
<feature type="transmembrane region" description="Helical" evidence="7">
    <location>
        <begin position="145"/>
        <end position="163"/>
    </location>
</feature>
<keyword evidence="7" id="KW-1133">Transmembrane helix</keyword>
<evidence type="ECO:0000256" key="1">
    <source>
        <dbReference type="ARBA" id="ARBA00000085"/>
    </source>
</evidence>
<dbReference type="InterPro" id="IPR005467">
    <property type="entry name" value="His_kinase_dom"/>
</dbReference>
<evidence type="ECO:0000313" key="9">
    <source>
        <dbReference type="EMBL" id="MCL9817567.1"/>
    </source>
</evidence>
<accession>A0AAE3FY82</accession>
<keyword evidence="9" id="KW-0547">Nucleotide-binding</keyword>
<organism evidence="9 10">
    <name type="scientific">Natronocalculus amylovorans</name>
    <dbReference type="NCBI Taxonomy" id="2917812"/>
    <lineage>
        <taxon>Archaea</taxon>
        <taxon>Methanobacteriati</taxon>
        <taxon>Methanobacteriota</taxon>
        <taxon>Stenosarchaea group</taxon>
        <taxon>Halobacteria</taxon>
        <taxon>Halobacteriales</taxon>
        <taxon>Haloferacaceae</taxon>
        <taxon>Natronocalculus</taxon>
    </lineage>
</organism>
<proteinExistence type="predicted"/>
<keyword evidence="6" id="KW-0902">Two-component regulatory system</keyword>
<comment type="catalytic activity">
    <reaction evidence="1">
        <text>ATP + protein L-histidine = ADP + protein N-phospho-L-histidine.</text>
        <dbReference type="EC" id="2.7.13.3"/>
    </reaction>
</comment>
<gene>
    <name evidence="9" type="ORF">AArcSt2_11485</name>
</gene>
<name>A0AAE3FY82_9EURY</name>
<dbReference type="InterPro" id="IPR036097">
    <property type="entry name" value="HisK_dim/P_sf"/>
</dbReference>
<dbReference type="PROSITE" id="PS50109">
    <property type="entry name" value="HIS_KIN"/>
    <property type="match status" value="1"/>
</dbReference>
<dbReference type="InterPro" id="IPR031621">
    <property type="entry name" value="HisKA_7TM"/>
</dbReference>
<keyword evidence="4" id="KW-0808">Transferase</keyword>
<dbReference type="SMART" id="SM00387">
    <property type="entry name" value="HATPase_c"/>
    <property type="match status" value="1"/>
</dbReference>
<dbReference type="GO" id="GO:0005524">
    <property type="term" value="F:ATP binding"/>
    <property type="evidence" value="ECO:0007669"/>
    <property type="project" value="UniProtKB-KW"/>
</dbReference>
<evidence type="ECO:0000256" key="3">
    <source>
        <dbReference type="ARBA" id="ARBA00022553"/>
    </source>
</evidence>
<dbReference type="PANTHER" id="PTHR43711:SF1">
    <property type="entry name" value="HISTIDINE KINASE 1"/>
    <property type="match status" value="1"/>
</dbReference>
<dbReference type="AlphaFoldDB" id="A0AAE3FY82"/>
<evidence type="ECO:0000256" key="7">
    <source>
        <dbReference type="SAM" id="Phobius"/>
    </source>
</evidence>
<feature type="domain" description="Histidine kinase" evidence="8">
    <location>
        <begin position="353"/>
        <end position="554"/>
    </location>
</feature>
<keyword evidence="7" id="KW-0472">Membrane</keyword>
<keyword evidence="5" id="KW-0418">Kinase</keyword>
<dbReference type="PRINTS" id="PR00344">
    <property type="entry name" value="BCTRLSENSOR"/>
</dbReference>
<dbReference type="SUPFAM" id="SSF47384">
    <property type="entry name" value="Homodimeric domain of signal transducing histidine kinase"/>
    <property type="match status" value="1"/>
</dbReference>
<feature type="transmembrane region" description="Helical" evidence="7">
    <location>
        <begin position="203"/>
        <end position="223"/>
    </location>
</feature>
<evidence type="ECO:0000256" key="4">
    <source>
        <dbReference type="ARBA" id="ARBA00022679"/>
    </source>
</evidence>
<dbReference type="Gene3D" id="3.30.565.10">
    <property type="entry name" value="Histidine kinase-like ATPase, C-terminal domain"/>
    <property type="match status" value="1"/>
</dbReference>
<keyword evidence="9" id="KW-0067">ATP-binding</keyword>
<dbReference type="Pfam" id="PF16927">
    <property type="entry name" value="HisKA_7TM"/>
    <property type="match status" value="1"/>
</dbReference>
<feature type="transmembrane region" description="Helical" evidence="7">
    <location>
        <begin position="52"/>
        <end position="73"/>
    </location>
</feature>
<dbReference type="InterPro" id="IPR050736">
    <property type="entry name" value="Sensor_HK_Regulatory"/>
</dbReference>
<dbReference type="GO" id="GO:0000155">
    <property type="term" value="F:phosphorelay sensor kinase activity"/>
    <property type="evidence" value="ECO:0007669"/>
    <property type="project" value="InterPro"/>
</dbReference>